<gene>
    <name evidence="2" type="ORF">JCM17846_04820</name>
</gene>
<organism evidence="2 3">
    <name type="scientific">Iodidimonas nitroreducens</name>
    <dbReference type="NCBI Taxonomy" id="1236968"/>
    <lineage>
        <taxon>Bacteria</taxon>
        <taxon>Pseudomonadati</taxon>
        <taxon>Pseudomonadota</taxon>
        <taxon>Alphaproteobacteria</taxon>
        <taxon>Iodidimonadales</taxon>
        <taxon>Iodidimonadaceae</taxon>
        <taxon>Iodidimonas</taxon>
    </lineage>
</organism>
<accession>A0A5A7N5W2</accession>
<evidence type="ECO:0000313" key="2">
    <source>
        <dbReference type="EMBL" id="GER02800.1"/>
    </source>
</evidence>
<feature type="region of interest" description="Disordered" evidence="1">
    <location>
        <begin position="47"/>
        <end position="100"/>
    </location>
</feature>
<name>A0A5A7N5W2_9PROT</name>
<evidence type="ECO:0000256" key="1">
    <source>
        <dbReference type="SAM" id="MobiDB-lite"/>
    </source>
</evidence>
<dbReference type="EMBL" id="BKCN01000002">
    <property type="protein sequence ID" value="GER02800.1"/>
    <property type="molecule type" value="Genomic_DNA"/>
</dbReference>
<reference evidence="2 3" key="1">
    <citation type="submission" date="2019-09" db="EMBL/GenBank/DDBJ databases">
        <title>NBRP : Genome information of microbial organism related human and environment.</title>
        <authorList>
            <person name="Hattori M."/>
            <person name="Oshima K."/>
            <person name="Inaba H."/>
            <person name="Suda W."/>
            <person name="Sakamoto M."/>
            <person name="Iino T."/>
            <person name="Kitahara M."/>
            <person name="Oshida Y."/>
            <person name="Iida T."/>
            <person name="Kudo T."/>
            <person name="Itoh T."/>
            <person name="Ohkuma M."/>
        </authorList>
    </citation>
    <scope>NUCLEOTIDE SEQUENCE [LARGE SCALE GENOMIC DNA]</scope>
    <source>
        <strain evidence="2 3">Q-1</strain>
    </source>
</reference>
<evidence type="ECO:0000313" key="3">
    <source>
        <dbReference type="Proteomes" id="UP000324996"/>
    </source>
</evidence>
<feature type="compositionally biased region" description="Basic and acidic residues" evidence="1">
    <location>
        <begin position="65"/>
        <end position="100"/>
    </location>
</feature>
<proteinExistence type="predicted"/>
<protein>
    <submittedName>
        <fullName evidence="2">Uncharacterized protein</fullName>
    </submittedName>
</protein>
<dbReference type="Proteomes" id="UP000324996">
    <property type="component" value="Unassembled WGS sequence"/>
</dbReference>
<comment type="caution">
    <text evidence="2">The sequence shown here is derived from an EMBL/GenBank/DDBJ whole genome shotgun (WGS) entry which is preliminary data.</text>
</comment>
<keyword evidence="3" id="KW-1185">Reference proteome</keyword>
<dbReference type="AlphaFoldDB" id="A0A5A7N5W2"/>
<sequence length="100" mass="11408">MRLFTAGLFLKADQHIARLAKFLNAHIPQIKLFEKSTNIPNIGRFRGQDFNGGTADEIDPQIETPAEKQGRRSQDEQQRHHISEAADLHEGDMCIIRDEL</sequence>